<accession>A0AA95EW87</accession>
<name>A0AA95EW87_9BACL</name>
<dbReference type="AlphaFoldDB" id="A0AA95EW87"/>
<keyword evidence="2" id="KW-1185">Reference proteome</keyword>
<gene>
    <name evidence="1" type="ORF">P0Y55_00355</name>
</gene>
<evidence type="ECO:0000313" key="1">
    <source>
        <dbReference type="EMBL" id="WEK54568.1"/>
    </source>
</evidence>
<dbReference type="SUPFAM" id="SSF88697">
    <property type="entry name" value="PUA domain-like"/>
    <property type="match status" value="1"/>
</dbReference>
<reference evidence="1" key="1">
    <citation type="submission" date="2023-03" db="EMBL/GenBank/DDBJ databases">
        <title>Andean soil-derived lignocellulolytic bacterial consortium as a source of novel taxa and putative plastic-active enzymes.</title>
        <authorList>
            <person name="Diaz-Garcia L."/>
            <person name="Chuvochina M."/>
            <person name="Feuerriegel G."/>
            <person name="Bunk B."/>
            <person name="Sproer C."/>
            <person name="Streit W.R."/>
            <person name="Rodriguez L.M."/>
            <person name="Overmann J."/>
            <person name="Jimenez D.J."/>
        </authorList>
    </citation>
    <scope>NUCLEOTIDE SEQUENCE</scope>
    <source>
        <strain evidence="1">MAG 2441</strain>
    </source>
</reference>
<dbReference type="Proteomes" id="UP001178662">
    <property type="component" value="Chromosome"/>
</dbReference>
<sequence length="185" mass="21012">MDDRISVLERSLIGLTERVNILEARLSKPKSGGDYQTNTVSNYMIKIVYPGIFARVDKLNAGFPNNRKKVALQLTKGQFMFLYVTSPEKKIMGLARVASECKQIGGRWPYSVDLEWVIHPKPGISLTEAGLDIRPRVGDTLFSITDEKAHQIFAALNSQDDLDSNTLKYLFEKYKDFYKDNDTDI</sequence>
<proteinExistence type="predicted"/>
<dbReference type="InterPro" id="IPR015947">
    <property type="entry name" value="PUA-like_sf"/>
</dbReference>
<evidence type="ECO:0000313" key="2">
    <source>
        <dbReference type="Proteomes" id="UP001178662"/>
    </source>
</evidence>
<dbReference type="EMBL" id="CP119317">
    <property type="protein sequence ID" value="WEK54568.1"/>
    <property type="molecule type" value="Genomic_DNA"/>
</dbReference>
<protein>
    <submittedName>
        <fullName evidence="1">Uncharacterized protein</fullName>
    </submittedName>
</protein>
<organism evidence="1 2">
    <name type="scientific">Candidatus Cohnella colombiensis</name>
    <dbReference type="NCBI Taxonomy" id="3121368"/>
    <lineage>
        <taxon>Bacteria</taxon>
        <taxon>Bacillati</taxon>
        <taxon>Bacillota</taxon>
        <taxon>Bacilli</taxon>
        <taxon>Bacillales</taxon>
        <taxon>Paenibacillaceae</taxon>
        <taxon>Cohnella</taxon>
    </lineage>
</organism>